<name>A0A318U7D3_9RHOB</name>
<reference evidence="1 2" key="1">
    <citation type="submission" date="2018-06" db="EMBL/GenBank/DDBJ databases">
        <title>Genomic Encyclopedia of Type Strains, Phase III (KMG-III): the genomes of soil and plant-associated and newly described type strains.</title>
        <authorList>
            <person name="Whitman W."/>
        </authorList>
    </citation>
    <scope>NUCLEOTIDE SEQUENCE [LARGE SCALE GENOMIC DNA]</scope>
    <source>
        <strain evidence="1 2">JA737</strain>
    </source>
</reference>
<dbReference type="Proteomes" id="UP000247727">
    <property type="component" value="Unassembled WGS sequence"/>
</dbReference>
<comment type="caution">
    <text evidence="1">The sequence shown here is derived from an EMBL/GenBank/DDBJ whole genome shotgun (WGS) entry which is preliminary data.</text>
</comment>
<dbReference type="Pfam" id="PF13704">
    <property type="entry name" value="Glyco_tranf_2_4"/>
    <property type="match status" value="1"/>
</dbReference>
<organism evidence="1 2">
    <name type="scientific">Rhodobacter viridis</name>
    <dbReference type="NCBI Taxonomy" id="1054202"/>
    <lineage>
        <taxon>Bacteria</taxon>
        <taxon>Pseudomonadati</taxon>
        <taxon>Pseudomonadota</taxon>
        <taxon>Alphaproteobacteria</taxon>
        <taxon>Rhodobacterales</taxon>
        <taxon>Rhodobacter group</taxon>
        <taxon>Rhodobacter</taxon>
    </lineage>
</organism>
<dbReference type="GO" id="GO:0016740">
    <property type="term" value="F:transferase activity"/>
    <property type="evidence" value="ECO:0007669"/>
    <property type="project" value="UniProtKB-KW"/>
</dbReference>
<dbReference type="AlphaFoldDB" id="A0A318U7D3"/>
<proteinExistence type="predicted"/>
<keyword evidence="2" id="KW-1185">Reference proteome</keyword>
<protein>
    <submittedName>
        <fullName evidence="1">Glycosyl transferase family 2</fullName>
    </submittedName>
</protein>
<keyword evidence="1" id="KW-0808">Transferase</keyword>
<dbReference type="RefSeq" id="WP_110805167.1">
    <property type="nucleotide sequence ID" value="NZ_QJTK01000004.1"/>
</dbReference>
<dbReference type="EMBL" id="QJTK01000004">
    <property type="protein sequence ID" value="PYF10623.1"/>
    <property type="molecule type" value="Genomic_DNA"/>
</dbReference>
<evidence type="ECO:0000313" key="2">
    <source>
        <dbReference type="Proteomes" id="UP000247727"/>
    </source>
</evidence>
<gene>
    <name evidence="1" type="ORF">C8J30_104102</name>
</gene>
<accession>A0A318U7D3</accession>
<sequence>MASWGVVALVDEPAVLLAAHAAHHLAAGAAEVHLWLDRPDPEATDLLGAVAGVHLHHAGEDGWAFQGGGQRPKLHTARQKYIASKTLAETRLDWVMHCDADEFLTAPGGSVAEVLGAAPAALDWVAVDVAERVQIGGRAGADIFAGAFRRPWRAFATEGAEVFAAAAREYLHHGIAGHHNGKCCARAGRGLFVGVHHGLKTWAGERAPAHGSLPGLRLLHFDGLTELHYLLKILRRAQGGVPGAPSRHSAARLVQIAAVAGRAGDAQRLHRIWRLAKTLDRPQAAALETRGVLSHDAPGIAQCLEAQLGFCPDLSPAAFDRALIARERDLLESLRAEFGFDPESLA</sequence>
<evidence type="ECO:0000313" key="1">
    <source>
        <dbReference type="EMBL" id="PYF10623.1"/>
    </source>
</evidence>
<dbReference type="OrthoDB" id="7203640at2"/>